<proteinExistence type="predicted"/>
<dbReference type="OrthoDB" id="7200218at2759"/>
<organism evidence="2 3">
    <name type="scientific">Eumeta variegata</name>
    <name type="common">Bagworm moth</name>
    <name type="synonym">Eumeta japonica</name>
    <dbReference type="NCBI Taxonomy" id="151549"/>
    <lineage>
        <taxon>Eukaryota</taxon>
        <taxon>Metazoa</taxon>
        <taxon>Ecdysozoa</taxon>
        <taxon>Arthropoda</taxon>
        <taxon>Hexapoda</taxon>
        <taxon>Insecta</taxon>
        <taxon>Pterygota</taxon>
        <taxon>Neoptera</taxon>
        <taxon>Endopterygota</taxon>
        <taxon>Lepidoptera</taxon>
        <taxon>Glossata</taxon>
        <taxon>Ditrysia</taxon>
        <taxon>Tineoidea</taxon>
        <taxon>Psychidae</taxon>
        <taxon>Oiketicinae</taxon>
        <taxon>Eumeta</taxon>
    </lineage>
</organism>
<feature type="transmembrane region" description="Helical" evidence="1">
    <location>
        <begin position="97"/>
        <end position="117"/>
    </location>
</feature>
<comment type="caution">
    <text evidence="2">The sequence shown here is derived from an EMBL/GenBank/DDBJ whole genome shotgun (WGS) entry which is preliminary data.</text>
</comment>
<dbReference type="Proteomes" id="UP000299102">
    <property type="component" value="Unassembled WGS sequence"/>
</dbReference>
<reference evidence="2 3" key="1">
    <citation type="journal article" date="2019" name="Commun. Biol.">
        <title>The bagworm genome reveals a unique fibroin gene that provides high tensile strength.</title>
        <authorList>
            <person name="Kono N."/>
            <person name="Nakamura H."/>
            <person name="Ohtoshi R."/>
            <person name="Tomita M."/>
            <person name="Numata K."/>
            <person name="Arakawa K."/>
        </authorList>
    </citation>
    <scope>NUCLEOTIDE SEQUENCE [LARGE SCALE GENOMIC DNA]</scope>
</reference>
<feature type="transmembrane region" description="Helical" evidence="1">
    <location>
        <begin position="24"/>
        <end position="51"/>
    </location>
</feature>
<keyword evidence="1" id="KW-1133">Transmembrane helix</keyword>
<sequence>MANNETDLFHVSEEPIAILSSHQIVFWIIGIIASIFGFLLQLFTMALVPAVRHYDEKLLAHLTLASDYSLICWMFMFTKNLYNKVVIFPNPSHPSWITVYLFCVALPVPVAMLPAATSLINRSQRRLQAASDSSGDMTLLRVVVVTCVLMSVTCLQTFCTDMLSLIDGNNFYAIYCFAVVNSYQGVVITVSMRRNTGERLPADPLFSYPGSCPTGALSGKKIPLLYLFSPCTKKRTRLVNAMHGLNKRLKTDF</sequence>
<keyword evidence="1" id="KW-0472">Membrane</keyword>
<keyword evidence="3" id="KW-1185">Reference proteome</keyword>
<protein>
    <submittedName>
        <fullName evidence="2">Uncharacterized protein</fullName>
    </submittedName>
</protein>
<evidence type="ECO:0000313" key="2">
    <source>
        <dbReference type="EMBL" id="GBP49379.1"/>
    </source>
</evidence>
<feature type="transmembrane region" description="Helical" evidence="1">
    <location>
        <begin position="170"/>
        <end position="190"/>
    </location>
</feature>
<gene>
    <name evidence="2" type="ORF">EVAR_24684_1</name>
</gene>
<feature type="transmembrane region" description="Helical" evidence="1">
    <location>
        <begin position="58"/>
        <end position="77"/>
    </location>
</feature>
<keyword evidence="1" id="KW-0812">Transmembrane</keyword>
<name>A0A4C1WG68_EUMVA</name>
<accession>A0A4C1WG68</accession>
<evidence type="ECO:0000313" key="3">
    <source>
        <dbReference type="Proteomes" id="UP000299102"/>
    </source>
</evidence>
<evidence type="ECO:0000256" key="1">
    <source>
        <dbReference type="SAM" id="Phobius"/>
    </source>
</evidence>
<dbReference type="EMBL" id="BGZK01000543">
    <property type="protein sequence ID" value="GBP49379.1"/>
    <property type="molecule type" value="Genomic_DNA"/>
</dbReference>
<feature type="transmembrane region" description="Helical" evidence="1">
    <location>
        <begin position="138"/>
        <end position="158"/>
    </location>
</feature>
<dbReference type="AlphaFoldDB" id="A0A4C1WG68"/>